<comment type="caution">
    <text evidence="2">The sequence shown here is derived from an EMBL/GenBank/DDBJ whole genome shotgun (WGS) entry which is preliminary data.</text>
</comment>
<dbReference type="Proteomes" id="UP001601442">
    <property type="component" value="Unassembled WGS sequence"/>
</dbReference>
<sequence length="574" mass="59554">MAESSTKQMPPLLVPDDLGVSPQPYPQDARFKLQPATLNLMDVRLVTVVVGFWKAYGSGDIKELPKAEDIPQVSLNMGDLRSDAMSSYQLLAFNLQSAFETMLDAHNKVFDKVTKTIEDRQASQNKVADWIEKFNVKAAEPPDDGQNENEYIMTYVADGLKSGETIMNDAKGKQKDNGDGVETEADKLKKLTEQVKTLTEQNKSLQQQLAAAKGNGGGGGGGGGTTYDPDLLGQQGSGDDSYTPMDFGLDGSGTDQTGTGTGGSLTDGLSTGSNSASDPSGLGTGSTSGTSPTSATPASMTSPDSGMSSLGSGMGSGMGGIGDMMSQMLPMLAQQQMMRQMQDQGLNGRNGGLQPTYPQQPVVSAQPAAATPQQTQPAASPASATAQSDAAPKGASSSQSQQAGAVPPGRTPGADGTVEYPFPDGRTQKVSLIVAQALDAAFGNRGGTDAQKAYEKTTAKWTDNKQIGDHIDPNQLMTGDVGVWEKTTAVLVVFGSGTDGTIEAIIDGELQKLDSDKMDTMSGKAGEFGTFTEFQHPRGIEATAPDHQADAAPGMPMPGDQQGGVLSAAVGTPT</sequence>
<protein>
    <recommendedName>
        <fullName evidence="4">WXG100 family type VII secretion target</fullName>
    </recommendedName>
</protein>
<feature type="compositionally biased region" description="Low complexity" evidence="1">
    <location>
        <begin position="266"/>
        <end position="311"/>
    </location>
</feature>
<feature type="compositionally biased region" description="Low complexity" evidence="1">
    <location>
        <begin position="337"/>
        <end position="346"/>
    </location>
</feature>
<proteinExistence type="predicted"/>
<feature type="region of interest" description="Disordered" evidence="1">
    <location>
        <begin position="200"/>
        <end position="324"/>
    </location>
</feature>
<feature type="compositionally biased region" description="Gly residues" evidence="1">
    <location>
        <begin position="312"/>
        <end position="322"/>
    </location>
</feature>
<feature type="compositionally biased region" description="Low complexity" evidence="1">
    <location>
        <begin position="359"/>
        <end position="405"/>
    </location>
</feature>
<name>A0ABW6PDT6_9NOCA</name>
<feature type="region of interest" description="Disordered" evidence="1">
    <location>
        <begin position="541"/>
        <end position="574"/>
    </location>
</feature>
<feature type="compositionally biased region" description="Low complexity" evidence="1">
    <location>
        <begin position="248"/>
        <end position="258"/>
    </location>
</feature>
<feature type="compositionally biased region" description="Low complexity" evidence="1">
    <location>
        <begin position="553"/>
        <end position="564"/>
    </location>
</feature>
<feature type="region of interest" description="Disordered" evidence="1">
    <location>
        <begin position="337"/>
        <end position="423"/>
    </location>
</feature>
<keyword evidence="3" id="KW-1185">Reference proteome</keyword>
<dbReference type="EMBL" id="JBIAMT010000008">
    <property type="protein sequence ID" value="MFF0501335.1"/>
    <property type="molecule type" value="Genomic_DNA"/>
</dbReference>
<feature type="compositionally biased region" description="Polar residues" evidence="1">
    <location>
        <begin position="200"/>
        <end position="209"/>
    </location>
</feature>
<evidence type="ECO:0008006" key="4">
    <source>
        <dbReference type="Google" id="ProtNLM"/>
    </source>
</evidence>
<dbReference type="RefSeq" id="WP_387401276.1">
    <property type="nucleotide sequence ID" value="NZ_JBIAMT010000008.1"/>
</dbReference>
<reference evidence="2 3" key="1">
    <citation type="submission" date="2024-10" db="EMBL/GenBank/DDBJ databases">
        <title>The Natural Products Discovery Center: Release of the First 8490 Sequenced Strains for Exploring Actinobacteria Biosynthetic Diversity.</title>
        <authorList>
            <person name="Kalkreuter E."/>
            <person name="Kautsar S.A."/>
            <person name="Yang D."/>
            <person name="Bader C.D."/>
            <person name="Teijaro C.N."/>
            <person name="Fluegel L."/>
            <person name="Davis C.M."/>
            <person name="Simpson J.R."/>
            <person name="Lauterbach L."/>
            <person name="Steele A.D."/>
            <person name="Gui C."/>
            <person name="Meng S."/>
            <person name="Li G."/>
            <person name="Viehrig K."/>
            <person name="Ye F."/>
            <person name="Su P."/>
            <person name="Kiefer A.F."/>
            <person name="Nichols A."/>
            <person name="Cepeda A.J."/>
            <person name="Yan W."/>
            <person name="Fan B."/>
            <person name="Jiang Y."/>
            <person name="Adhikari A."/>
            <person name="Zheng C.-J."/>
            <person name="Schuster L."/>
            <person name="Cowan T.M."/>
            <person name="Smanski M.J."/>
            <person name="Chevrette M.G."/>
            <person name="De Carvalho L.P.S."/>
            <person name="Shen B."/>
        </authorList>
    </citation>
    <scope>NUCLEOTIDE SEQUENCE [LARGE SCALE GENOMIC DNA]</scope>
    <source>
        <strain evidence="2 3">NPDC004119</strain>
    </source>
</reference>
<evidence type="ECO:0000256" key="1">
    <source>
        <dbReference type="SAM" id="MobiDB-lite"/>
    </source>
</evidence>
<evidence type="ECO:0000313" key="3">
    <source>
        <dbReference type="Proteomes" id="UP001601442"/>
    </source>
</evidence>
<feature type="compositionally biased region" description="Gly residues" evidence="1">
    <location>
        <begin position="214"/>
        <end position="225"/>
    </location>
</feature>
<accession>A0ABW6PDT6</accession>
<gene>
    <name evidence="2" type="ORF">ACFYU5_33410</name>
</gene>
<organism evidence="2 3">
    <name type="scientific">Nocardia aobensis</name>
    <dbReference type="NCBI Taxonomy" id="257277"/>
    <lineage>
        <taxon>Bacteria</taxon>
        <taxon>Bacillati</taxon>
        <taxon>Actinomycetota</taxon>
        <taxon>Actinomycetes</taxon>
        <taxon>Mycobacteriales</taxon>
        <taxon>Nocardiaceae</taxon>
        <taxon>Nocardia</taxon>
    </lineage>
</organism>
<evidence type="ECO:0000313" key="2">
    <source>
        <dbReference type="EMBL" id="MFF0501335.1"/>
    </source>
</evidence>